<sequence length="45" mass="5023">MRKTIQFTLLIILAAFTFQSCQDQDDVSSTPANLGLAEKVFSIFI</sequence>
<dbReference type="AlphaFoldDB" id="A0A923SH01"/>
<evidence type="ECO:0000313" key="1">
    <source>
        <dbReference type="EMBL" id="MBC5846115.1"/>
    </source>
</evidence>
<dbReference type="EMBL" id="JACRUL010000074">
    <property type="protein sequence ID" value="MBC5846115.1"/>
    <property type="molecule type" value="Genomic_DNA"/>
</dbReference>
<reference evidence="1 2" key="1">
    <citation type="submission" date="2020-08" db="EMBL/GenBank/DDBJ databases">
        <title>Description of novel Flavobacterium F-392 isolate.</title>
        <authorList>
            <person name="Saticioglu I.B."/>
            <person name="Duman M."/>
            <person name="Altun S."/>
        </authorList>
    </citation>
    <scope>NUCLEOTIDE SEQUENCE [LARGE SCALE GENOMIC DNA]</scope>
    <source>
        <strain evidence="1 2">F-392</strain>
    </source>
</reference>
<organism evidence="1 2">
    <name type="scientific">Flavobacterium muglaense</name>
    <dbReference type="NCBI Taxonomy" id="2764716"/>
    <lineage>
        <taxon>Bacteria</taxon>
        <taxon>Pseudomonadati</taxon>
        <taxon>Bacteroidota</taxon>
        <taxon>Flavobacteriia</taxon>
        <taxon>Flavobacteriales</taxon>
        <taxon>Flavobacteriaceae</taxon>
        <taxon>Flavobacterium</taxon>
    </lineage>
</organism>
<protein>
    <submittedName>
        <fullName evidence="1">Uncharacterized protein</fullName>
    </submittedName>
</protein>
<gene>
    <name evidence="1" type="ORF">H8R25_16975</name>
</gene>
<proteinExistence type="predicted"/>
<evidence type="ECO:0000313" key="2">
    <source>
        <dbReference type="Proteomes" id="UP000641454"/>
    </source>
</evidence>
<dbReference type="PROSITE" id="PS51257">
    <property type="entry name" value="PROKAR_LIPOPROTEIN"/>
    <property type="match status" value="1"/>
</dbReference>
<dbReference type="RefSeq" id="WP_187021453.1">
    <property type="nucleotide sequence ID" value="NZ_JACRUK010000072.1"/>
</dbReference>
<dbReference type="Proteomes" id="UP000641454">
    <property type="component" value="Unassembled WGS sequence"/>
</dbReference>
<comment type="caution">
    <text evidence="1">The sequence shown here is derived from an EMBL/GenBank/DDBJ whole genome shotgun (WGS) entry which is preliminary data.</text>
</comment>
<keyword evidence="2" id="KW-1185">Reference proteome</keyword>
<name>A0A923SH01_9FLAO</name>
<accession>A0A923SH01</accession>